<evidence type="ECO:0000313" key="2">
    <source>
        <dbReference type="EMBL" id="ELP90914.1"/>
    </source>
</evidence>
<dbReference type="EMBL" id="KB206483">
    <property type="protein sequence ID" value="ELP90914.1"/>
    <property type="molecule type" value="Genomic_DNA"/>
</dbReference>
<gene>
    <name evidence="2" type="ORF">EIN_360970</name>
</gene>
<dbReference type="RefSeq" id="XP_004257685.1">
    <property type="nucleotide sequence ID" value="XM_004257637.1"/>
</dbReference>
<feature type="non-terminal residue" evidence="2">
    <location>
        <position position="1"/>
    </location>
</feature>
<dbReference type="VEuPathDB" id="AmoebaDB:EIN_360970"/>
<organism evidence="2 3">
    <name type="scientific">Entamoeba invadens IP1</name>
    <dbReference type="NCBI Taxonomy" id="370355"/>
    <lineage>
        <taxon>Eukaryota</taxon>
        <taxon>Amoebozoa</taxon>
        <taxon>Evosea</taxon>
        <taxon>Archamoebae</taxon>
        <taxon>Mastigamoebida</taxon>
        <taxon>Entamoebidae</taxon>
        <taxon>Entamoeba</taxon>
    </lineage>
</organism>
<evidence type="ECO:0000256" key="1">
    <source>
        <dbReference type="SAM" id="Phobius"/>
    </source>
</evidence>
<keyword evidence="1" id="KW-0812">Transmembrane</keyword>
<dbReference type="KEGG" id="eiv:EIN_360970"/>
<reference evidence="2 3" key="1">
    <citation type="submission" date="2012-10" db="EMBL/GenBank/DDBJ databases">
        <authorList>
            <person name="Zafar N."/>
            <person name="Inman J."/>
            <person name="Hall N."/>
            <person name="Lorenzi H."/>
            <person name="Caler E."/>
        </authorList>
    </citation>
    <scope>NUCLEOTIDE SEQUENCE [LARGE SCALE GENOMIC DNA]</scope>
    <source>
        <strain evidence="2 3">IP1</strain>
    </source>
</reference>
<keyword evidence="3" id="KW-1185">Reference proteome</keyword>
<feature type="transmembrane region" description="Helical" evidence="1">
    <location>
        <begin position="22"/>
        <end position="40"/>
    </location>
</feature>
<keyword evidence="1" id="KW-1133">Transmembrane helix</keyword>
<dbReference type="GeneID" id="14889850"/>
<name>A0A0A1UDT2_ENTIV</name>
<proteinExistence type="predicted"/>
<dbReference type="AlphaFoldDB" id="A0A0A1UDT2"/>
<keyword evidence="1" id="KW-0472">Membrane</keyword>
<evidence type="ECO:0000313" key="3">
    <source>
        <dbReference type="Proteomes" id="UP000014680"/>
    </source>
</evidence>
<dbReference type="Proteomes" id="UP000014680">
    <property type="component" value="Unassembled WGS sequence"/>
</dbReference>
<protein>
    <submittedName>
        <fullName evidence="2">Uncharacterized protein</fullName>
    </submittedName>
</protein>
<sequence>LEPNKYLLFTKRKIFIENFSDINSGLILNGIFFISCFLFNKNNYGILKLFKINYYTIYYKNN</sequence>
<accession>A0A0A1UDT2</accession>